<evidence type="ECO:0008006" key="4">
    <source>
        <dbReference type="Google" id="ProtNLM"/>
    </source>
</evidence>
<organism evidence="2 3">
    <name type="scientific">Caenorhabditis angaria</name>
    <dbReference type="NCBI Taxonomy" id="860376"/>
    <lineage>
        <taxon>Eukaryota</taxon>
        <taxon>Metazoa</taxon>
        <taxon>Ecdysozoa</taxon>
        <taxon>Nematoda</taxon>
        <taxon>Chromadorea</taxon>
        <taxon>Rhabditida</taxon>
        <taxon>Rhabditina</taxon>
        <taxon>Rhabditomorpha</taxon>
        <taxon>Rhabditoidea</taxon>
        <taxon>Rhabditidae</taxon>
        <taxon>Peloderinae</taxon>
        <taxon>Caenorhabditis</taxon>
    </lineage>
</organism>
<accession>A0A9P1MXY8</accession>
<reference evidence="2" key="1">
    <citation type="submission" date="2022-11" db="EMBL/GenBank/DDBJ databases">
        <authorList>
            <person name="Kikuchi T."/>
        </authorList>
    </citation>
    <scope>NUCLEOTIDE SEQUENCE</scope>
    <source>
        <strain evidence="2">PS1010</strain>
    </source>
</reference>
<gene>
    <name evidence="2" type="ORF">CAMP_LOCUS7021</name>
</gene>
<proteinExistence type="predicted"/>
<evidence type="ECO:0000313" key="2">
    <source>
        <dbReference type="EMBL" id="CAI5444384.1"/>
    </source>
</evidence>
<evidence type="ECO:0000256" key="1">
    <source>
        <dbReference type="SAM" id="SignalP"/>
    </source>
</evidence>
<feature type="signal peptide" evidence="1">
    <location>
        <begin position="1"/>
        <end position="17"/>
    </location>
</feature>
<protein>
    <recommendedName>
        <fullName evidence="4">DUF38 domain-containing protein</fullName>
    </recommendedName>
</protein>
<sequence length="473" mass="55757">MLKTFPFIFLTLKIVIAFKTSSDILQSPTAIYKCGICEKKGEISKEEVTEHLRETIIGINLAGKHLRTYKIEFTHRLHQKNFRAFVYSNQESWDESVLMYFLEVERSKHEDIIVDIEDMTTTMHKENITSTFTINIKYITNCTRRFTYTIISKLVIDFRRYEILDVSFKKTTRKYTSTWKSQNSSTPIPEHREFAKEFCGKLNFFEHFHDEDEFVGIAETDTYYKFGLPEFKEYLTIFFTKYHKTGNYNEYIMTKDNDHMVFQCEVALKFRDEPHAEFWTFDIEAIYRNNSQWHLAKVFLGHRFITNQFVFEREARYFGGVLKADIISQISGKTRKSTVDHGNLDEVGFQVEVFENNSTYVKVCPALLPHPHPQNRYLKVRLPKFVGRLHVYSEFIKRHLNLELYFPDDLGMRIFMSFQVVDHGVLAKFYTAYIGCPEISKPPTTGELEIIRIGEDTQIDEADELVDSSFIIT</sequence>
<evidence type="ECO:0000313" key="3">
    <source>
        <dbReference type="Proteomes" id="UP001152747"/>
    </source>
</evidence>
<name>A0A9P1MXY8_9PELO</name>
<dbReference type="Proteomes" id="UP001152747">
    <property type="component" value="Unassembled WGS sequence"/>
</dbReference>
<dbReference type="EMBL" id="CANHGI010000003">
    <property type="protein sequence ID" value="CAI5444384.1"/>
    <property type="molecule type" value="Genomic_DNA"/>
</dbReference>
<keyword evidence="3" id="KW-1185">Reference proteome</keyword>
<dbReference type="AlphaFoldDB" id="A0A9P1MXY8"/>
<comment type="caution">
    <text evidence="2">The sequence shown here is derived from an EMBL/GenBank/DDBJ whole genome shotgun (WGS) entry which is preliminary data.</text>
</comment>
<keyword evidence="1" id="KW-0732">Signal</keyword>
<feature type="chain" id="PRO_5040274729" description="DUF38 domain-containing protein" evidence="1">
    <location>
        <begin position="18"/>
        <end position="473"/>
    </location>
</feature>